<name>A0A914YRG1_9BILA</name>
<feature type="region of interest" description="Disordered" evidence="1">
    <location>
        <begin position="161"/>
        <end position="235"/>
    </location>
</feature>
<proteinExistence type="predicted"/>
<feature type="compositionally biased region" description="Basic and acidic residues" evidence="1">
    <location>
        <begin position="270"/>
        <end position="280"/>
    </location>
</feature>
<keyword evidence="2" id="KW-1185">Reference proteome</keyword>
<dbReference type="WBParaSite" id="PSU_v2.g3349.t1">
    <property type="protein sequence ID" value="PSU_v2.g3349.t1"/>
    <property type="gene ID" value="PSU_v2.g3349"/>
</dbReference>
<sequence length="296" mass="33205">MKELGLYSTNTTLVATPPPDVNGPNKDVERSGLDEVQGSSTARRKLFFDEVSDRDVRDTGKERDVHVYDYNVENVIDTVTQALNENYQGDEQFNLKKTINGEDVAGYDFEDIVTLSPLMPYNVTTGEQTHMNMLHENEFATDKAVVERKASDSNLIVKESVSTKESLPIDEDPPTKEPLPIDEDPPAKDSLPIDEIPPAKELVFSRKQTHKRSNCEGSLKPLDTHETGSETDSGKEYFRKILSRVEKNHRSLSENPPNIVEPIRSTSRPLESRNKFDADGRPSCISSHSNSRKSSK</sequence>
<feature type="region of interest" description="Disordered" evidence="1">
    <location>
        <begin position="248"/>
        <end position="296"/>
    </location>
</feature>
<feature type="compositionally biased region" description="Basic and acidic residues" evidence="1">
    <location>
        <begin position="222"/>
        <end position="235"/>
    </location>
</feature>
<evidence type="ECO:0000313" key="3">
    <source>
        <dbReference type="WBParaSite" id="PSU_v2.g3349.t1"/>
    </source>
</evidence>
<reference evidence="3" key="1">
    <citation type="submission" date="2022-11" db="UniProtKB">
        <authorList>
            <consortium name="WormBaseParasite"/>
        </authorList>
    </citation>
    <scope>IDENTIFICATION</scope>
</reference>
<accession>A0A914YRG1</accession>
<evidence type="ECO:0000256" key="1">
    <source>
        <dbReference type="SAM" id="MobiDB-lite"/>
    </source>
</evidence>
<organism evidence="2 3">
    <name type="scientific">Panagrolaimus superbus</name>
    <dbReference type="NCBI Taxonomy" id="310955"/>
    <lineage>
        <taxon>Eukaryota</taxon>
        <taxon>Metazoa</taxon>
        <taxon>Ecdysozoa</taxon>
        <taxon>Nematoda</taxon>
        <taxon>Chromadorea</taxon>
        <taxon>Rhabditida</taxon>
        <taxon>Tylenchina</taxon>
        <taxon>Panagrolaimomorpha</taxon>
        <taxon>Panagrolaimoidea</taxon>
        <taxon>Panagrolaimidae</taxon>
        <taxon>Panagrolaimus</taxon>
    </lineage>
</organism>
<dbReference type="AlphaFoldDB" id="A0A914YRG1"/>
<feature type="region of interest" description="Disordered" evidence="1">
    <location>
        <begin position="1"/>
        <end position="38"/>
    </location>
</feature>
<dbReference type="Proteomes" id="UP000887577">
    <property type="component" value="Unplaced"/>
</dbReference>
<protein>
    <submittedName>
        <fullName evidence="3">Uncharacterized protein</fullName>
    </submittedName>
</protein>
<evidence type="ECO:0000313" key="2">
    <source>
        <dbReference type="Proteomes" id="UP000887577"/>
    </source>
</evidence>